<accession>A0A4R2NKN3</accession>
<evidence type="ECO:0000256" key="2">
    <source>
        <dbReference type="ARBA" id="ARBA00008016"/>
    </source>
</evidence>
<comment type="similarity">
    <text evidence="2 12 13">Belongs to the RecF family.</text>
</comment>
<dbReference type="RefSeq" id="WP_132747613.1">
    <property type="nucleotide sequence ID" value="NZ_SLXK01000037.1"/>
</dbReference>
<comment type="subcellular location">
    <subcellularLocation>
        <location evidence="1 12 13">Cytoplasm</location>
    </subcellularLocation>
</comment>
<dbReference type="SUPFAM" id="SSF52540">
    <property type="entry name" value="P-loop containing nucleoside triphosphate hydrolases"/>
    <property type="match status" value="1"/>
</dbReference>
<evidence type="ECO:0000256" key="8">
    <source>
        <dbReference type="ARBA" id="ARBA00022840"/>
    </source>
</evidence>
<dbReference type="NCBIfam" id="TIGR00611">
    <property type="entry name" value="recf"/>
    <property type="match status" value="1"/>
</dbReference>
<evidence type="ECO:0000256" key="9">
    <source>
        <dbReference type="ARBA" id="ARBA00023125"/>
    </source>
</evidence>
<dbReference type="GO" id="GO:0005524">
    <property type="term" value="F:ATP binding"/>
    <property type="evidence" value="ECO:0007669"/>
    <property type="project" value="UniProtKB-UniRule"/>
</dbReference>
<comment type="function">
    <text evidence="12 13">The RecF protein is involved in DNA metabolism; it is required for DNA replication and normal SOS inducibility. RecF binds preferentially to single-stranded, linear DNA. It also seems to bind ATP.</text>
</comment>
<dbReference type="EMBL" id="SLXK01000037">
    <property type="protein sequence ID" value="TCP22149.1"/>
    <property type="molecule type" value="Genomic_DNA"/>
</dbReference>
<evidence type="ECO:0000256" key="13">
    <source>
        <dbReference type="RuleBase" id="RU000578"/>
    </source>
</evidence>
<dbReference type="OrthoDB" id="9803889at2"/>
<dbReference type="PROSITE" id="PS00617">
    <property type="entry name" value="RECF_1"/>
    <property type="match status" value="1"/>
</dbReference>
<keyword evidence="6 12" id="KW-0547">Nucleotide-binding</keyword>
<dbReference type="PANTHER" id="PTHR32182:SF0">
    <property type="entry name" value="DNA REPLICATION AND REPAIR PROTEIN RECF"/>
    <property type="match status" value="1"/>
</dbReference>
<organism evidence="15 16">
    <name type="scientific">Scopulibacillus darangshiensis</name>
    <dbReference type="NCBI Taxonomy" id="442528"/>
    <lineage>
        <taxon>Bacteria</taxon>
        <taxon>Bacillati</taxon>
        <taxon>Bacillota</taxon>
        <taxon>Bacilli</taxon>
        <taxon>Bacillales</taxon>
        <taxon>Sporolactobacillaceae</taxon>
        <taxon>Scopulibacillus</taxon>
    </lineage>
</organism>
<evidence type="ECO:0000256" key="1">
    <source>
        <dbReference type="ARBA" id="ARBA00004496"/>
    </source>
</evidence>
<keyword evidence="4 12" id="KW-0963">Cytoplasm</keyword>
<keyword evidence="11 12" id="KW-0742">SOS response</keyword>
<dbReference type="GO" id="GO:0000731">
    <property type="term" value="P:DNA synthesis involved in DNA repair"/>
    <property type="evidence" value="ECO:0007669"/>
    <property type="project" value="TreeGrafter"/>
</dbReference>
<dbReference type="InterPro" id="IPR003395">
    <property type="entry name" value="RecF/RecN/SMC_N"/>
</dbReference>
<dbReference type="Pfam" id="PF02463">
    <property type="entry name" value="SMC_N"/>
    <property type="match status" value="1"/>
</dbReference>
<keyword evidence="7 12" id="KW-0227">DNA damage</keyword>
<dbReference type="Proteomes" id="UP000295416">
    <property type="component" value="Unassembled WGS sequence"/>
</dbReference>
<dbReference type="AlphaFoldDB" id="A0A4R2NKN3"/>
<dbReference type="PROSITE" id="PS00618">
    <property type="entry name" value="RECF_2"/>
    <property type="match status" value="1"/>
</dbReference>
<dbReference type="GO" id="GO:0009432">
    <property type="term" value="P:SOS response"/>
    <property type="evidence" value="ECO:0007669"/>
    <property type="project" value="UniProtKB-UniRule"/>
</dbReference>
<keyword evidence="5 12" id="KW-0235">DNA replication</keyword>
<proteinExistence type="inferred from homology"/>
<dbReference type="FunFam" id="1.20.1050.90:FF:000002">
    <property type="entry name" value="DNA replication and repair protein RecF"/>
    <property type="match status" value="1"/>
</dbReference>
<keyword evidence="8 12" id="KW-0067">ATP-binding</keyword>
<evidence type="ECO:0000259" key="14">
    <source>
        <dbReference type="Pfam" id="PF02463"/>
    </source>
</evidence>
<dbReference type="CDD" id="cd03242">
    <property type="entry name" value="ABC_RecF"/>
    <property type="match status" value="1"/>
</dbReference>
<evidence type="ECO:0000256" key="4">
    <source>
        <dbReference type="ARBA" id="ARBA00022490"/>
    </source>
</evidence>
<feature type="binding site" evidence="12">
    <location>
        <begin position="30"/>
        <end position="37"/>
    </location>
    <ligand>
        <name>ATP</name>
        <dbReference type="ChEBI" id="CHEBI:30616"/>
    </ligand>
</feature>
<reference evidence="15 16" key="1">
    <citation type="submission" date="2019-03" db="EMBL/GenBank/DDBJ databases">
        <title>Genomic Encyclopedia of Type Strains, Phase IV (KMG-IV): sequencing the most valuable type-strain genomes for metagenomic binning, comparative biology and taxonomic classification.</title>
        <authorList>
            <person name="Goeker M."/>
        </authorList>
    </citation>
    <scope>NUCLEOTIDE SEQUENCE [LARGE SCALE GENOMIC DNA]</scope>
    <source>
        <strain evidence="15 16">DSM 19377</strain>
    </source>
</reference>
<gene>
    <name evidence="12" type="primary">recF</name>
    <name evidence="15" type="ORF">EV207_13740</name>
</gene>
<dbReference type="Gene3D" id="1.20.1050.90">
    <property type="entry name" value="RecF/RecN/SMC, N-terminal domain"/>
    <property type="match status" value="1"/>
</dbReference>
<keyword evidence="9 12" id="KW-0238">DNA-binding</keyword>
<evidence type="ECO:0000256" key="11">
    <source>
        <dbReference type="ARBA" id="ARBA00023236"/>
    </source>
</evidence>
<dbReference type="InterPro" id="IPR001238">
    <property type="entry name" value="DNA-binding_RecF"/>
</dbReference>
<dbReference type="PANTHER" id="PTHR32182">
    <property type="entry name" value="DNA REPLICATION AND REPAIR PROTEIN RECF"/>
    <property type="match status" value="1"/>
</dbReference>
<dbReference type="InterPro" id="IPR018078">
    <property type="entry name" value="DNA-binding_RecF_CS"/>
</dbReference>
<feature type="domain" description="RecF/RecN/SMC N-terminal" evidence="14">
    <location>
        <begin position="3"/>
        <end position="350"/>
    </location>
</feature>
<evidence type="ECO:0000256" key="5">
    <source>
        <dbReference type="ARBA" id="ARBA00022705"/>
    </source>
</evidence>
<comment type="caution">
    <text evidence="15">The sequence shown here is derived from an EMBL/GenBank/DDBJ whole genome shotgun (WGS) entry which is preliminary data.</text>
</comment>
<protein>
    <recommendedName>
        <fullName evidence="3 12">DNA replication and repair protein RecF</fullName>
    </recommendedName>
</protein>
<dbReference type="InterPro" id="IPR042174">
    <property type="entry name" value="RecF_2"/>
</dbReference>
<sequence length="375" mass="42761">MILESIKLSHFRNYESATITFNPSVNVFLGENAQGKTNLLEAIYVLAMANSHRTSNDKELIKWDEDYGKIEGRLKKSSGTVPLELILSKKGKKVKVNHLEQRKLSQYVGVCNVVMFAPEDLNLVKGSPSGRRRFINMEIGQIQPVYIHDLSQYQKVLHQRNALLKDMSRNRNKASDPMLAIMTEQLIDLAAELTFRRFHFITLLRKWAIPVHASISRGLEDLEIIYKSSAVDVLEDMELSKIKEGYEEAFGRVREREIDRGMTLLGPHRDDLQFLVNGRDVQTFGSQGQQRTTALSLKLAEIELIKNEVGEYPLLLLDDVLSELDDFRQTHLLKTFKEKVQTFVTTTNTDGIDHNMLKHAASFFVASGKISEPKE</sequence>
<name>A0A4R2NKN3_9BACL</name>
<dbReference type="InterPro" id="IPR027417">
    <property type="entry name" value="P-loop_NTPase"/>
</dbReference>
<evidence type="ECO:0000256" key="10">
    <source>
        <dbReference type="ARBA" id="ARBA00023204"/>
    </source>
</evidence>
<dbReference type="GO" id="GO:0003697">
    <property type="term" value="F:single-stranded DNA binding"/>
    <property type="evidence" value="ECO:0007669"/>
    <property type="project" value="UniProtKB-UniRule"/>
</dbReference>
<evidence type="ECO:0000256" key="7">
    <source>
        <dbReference type="ARBA" id="ARBA00022763"/>
    </source>
</evidence>
<dbReference type="GO" id="GO:0006302">
    <property type="term" value="P:double-strand break repair"/>
    <property type="evidence" value="ECO:0007669"/>
    <property type="project" value="TreeGrafter"/>
</dbReference>
<dbReference type="GO" id="GO:0005737">
    <property type="term" value="C:cytoplasm"/>
    <property type="evidence" value="ECO:0007669"/>
    <property type="project" value="UniProtKB-SubCell"/>
</dbReference>
<evidence type="ECO:0000256" key="6">
    <source>
        <dbReference type="ARBA" id="ARBA00022741"/>
    </source>
</evidence>
<evidence type="ECO:0000313" key="15">
    <source>
        <dbReference type="EMBL" id="TCP22149.1"/>
    </source>
</evidence>
<evidence type="ECO:0000313" key="16">
    <source>
        <dbReference type="Proteomes" id="UP000295416"/>
    </source>
</evidence>
<evidence type="ECO:0000256" key="12">
    <source>
        <dbReference type="HAMAP-Rule" id="MF_00365"/>
    </source>
</evidence>
<dbReference type="HAMAP" id="MF_00365">
    <property type="entry name" value="RecF"/>
    <property type="match status" value="1"/>
</dbReference>
<keyword evidence="16" id="KW-1185">Reference proteome</keyword>
<evidence type="ECO:0000256" key="3">
    <source>
        <dbReference type="ARBA" id="ARBA00020170"/>
    </source>
</evidence>
<dbReference type="Gene3D" id="3.40.50.300">
    <property type="entry name" value="P-loop containing nucleotide triphosphate hydrolases"/>
    <property type="match status" value="1"/>
</dbReference>
<dbReference type="GO" id="GO:0006260">
    <property type="term" value="P:DNA replication"/>
    <property type="evidence" value="ECO:0007669"/>
    <property type="project" value="UniProtKB-UniRule"/>
</dbReference>
<keyword evidence="10 12" id="KW-0234">DNA repair</keyword>